<evidence type="ECO:0000256" key="2">
    <source>
        <dbReference type="ARBA" id="ARBA00022490"/>
    </source>
</evidence>
<comment type="subcellular location">
    <subcellularLocation>
        <location evidence="1">Cytoplasm</location>
    </subcellularLocation>
</comment>
<dbReference type="GO" id="GO:0008312">
    <property type="term" value="F:7S RNA binding"/>
    <property type="evidence" value="ECO:0007669"/>
    <property type="project" value="InterPro"/>
</dbReference>
<dbReference type="Proteomes" id="UP000054466">
    <property type="component" value="Unassembled WGS sequence"/>
</dbReference>
<dbReference type="AlphaFoldDB" id="A0A0D2B0G7"/>
<dbReference type="SUPFAM" id="SSF69695">
    <property type="entry name" value="SRP19"/>
    <property type="match status" value="1"/>
</dbReference>
<feature type="compositionally biased region" description="Low complexity" evidence="5">
    <location>
        <begin position="40"/>
        <end position="58"/>
    </location>
</feature>
<dbReference type="RefSeq" id="XP_016251253.1">
    <property type="nucleotide sequence ID" value="XM_016389351.1"/>
</dbReference>
<dbReference type="InterPro" id="IPR002778">
    <property type="entry name" value="Signal_recog_particle_SRP19"/>
</dbReference>
<feature type="region of interest" description="Disordered" evidence="5">
    <location>
        <begin position="254"/>
        <end position="278"/>
    </location>
</feature>
<keyword evidence="4" id="KW-0687">Ribonucleoprotein</keyword>
<name>A0A0D2B0G7_9EURO</name>
<dbReference type="EMBL" id="KN847041">
    <property type="protein sequence ID" value="KIW31037.1"/>
    <property type="molecule type" value="Genomic_DNA"/>
</dbReference>
<evidence type="ECO:0000256" key="5">
    <source>
        <dbReference type="SAM" id="MobiDB-lite"/>
    </source>
</evidence>
<organism evidence="6 7">
    <name type="scientific">Cladophialophora immunda</name>
    <dbReference type="NCBI Taxonomy" id="569365"/>
    <lineage>
        <taxon>Eukaryota</taxon>
        <taxon>Fungi</taxon>
        <taxon>Dikarya</taxon>
        <taxon>Ascomycota</taxon>
        <taxon>Pezizomycotina</taxon>
        <taxon>Eurotiomycetes</taxon>
        <taxon>Chaetothyriomycetidae</taxon>
        <taxon>Chaetothyriales</taxon>
        <taxon>Herpotrichiellaceae</taxon>
        <taxon>Cladophialophora</taxon>
    </lineage>
</organism>
<feature type="compositionally biased region" description="Acidic residues" evidence="5">
    <location>
        <begin position="9"/>
        <end position="20"/>
    </location>
</feature>
<reference evidence="6 7" key="1">
    <citation type="submission" date="2015-01" db="EMBL/GenBank/DDBJ databases">
        <title>The Genome Sequence of Cladophialophora immunda CBS83496.</title>
        <authorList>
            <consortium name="The Broad Institute Genomics Platform"/>
            <person name="Cuomo C."/>
            <person name="de Hoog S."/>
            <person name="Gorbushina A."/>
            <person name="Stielow B."/>
            <person name="Teixiera M."/>
            <person name="Abouelleil A."/>
            <person name="Chapman S.B."/>
            <person name="Priest M."/>
            <person name="Young S.K."/>
            <person name="Wortman J."/>
            <person name="Nusbaum C."/>
            <person name="Birren B."/>
        </authorList>
    </citation>
    <scope>NUCLEOTIDE SEQUENCE [LARGE SCALE GENOMIC DNA]</scope>
    <source>
        <strain evidence="6 7">CBS 83496</strain>
    </source>
</reference>
<dbReference type="InterPro" id="IPR036521">
    <property type="entry name" value="SRP19-like_sf"/>
</dbReference>
<protein>
    <submittedName>
        <fullName evidence="6">Uncharacterized protein</fullName>
    </submittedName>
</protein>
<dbReference type="Gene3D" id="3.30.56.30">
    <property type="entry name" value="Signal recognition particle, SRP19-like subunit"/>
    <property type="match status" value="1"/>
</dbReference>
<keyword evidence="2" id="KW-0963">Cytoplasm</keyword>
<dbReference type="PANTHER" id="PTHR17453">
    <property type="entry name" value="SIGNAL RECOGNITION PARTICLE 19 KD PROTEIN"/>
    <property type="match status" value="1"/>
</dbReference>
<evidence type="ECO:0000313" key="6">
    <source>
        <dbReference type="EMBL" id="KIW31037.1"/>
    </source>
</evidence>
<sequence>MSHARVEELSDSDPDIDDPSDFLPHSDEQVIRPASQQTVSSLASISTPPSSTSGTNPTLFRPPPGGSATSSAAPPPQIRQQTREEIKRFQTLYPVYFDSTRSKRQGRRVSAQLAIPNPLAWQVLCAVRFAVGEDVFQMAFEPEKTHPKDWANPGRVKLRLKDPDTHAPLDSRIQSKAHLYTVVGRWLKEHPTTKESPLELRLPGLPVPENFLESPVPVPRGWKMGSILPVHSSAVSGGGVRDDFFKEAMEELRHAQSQGHLPAGGPGGGAGGGGGGMPDMSALQNMMNGMGGMGGLGGMMGGGGGGGGGESGGKKKKDKKKG</sequence>
<proteinExistence type="predicted"/>
<evidence type="ECO:0000256" key="3">
    <source>
        <dbReference type="ARBA" id="ARBA00023135"/>
    </source>
</evidence>
<keyword evidence="3" id="KW-0733">Signal recognition particle</keyword>
<evidence type="ECO:0000313" key="7">
    <source>
        <dbReference type="Proteomes" id="UP000054466"/>
    </source>
</evidence>
<dbReference type="GeneID" id="27341915"/>
<dbReference type="OrthoDB" id="2190947at2759"/>
<dbReference type="PANTHER" id="PTHR17453:SF0">
    <property type="entry name" value="SIGNAL RECOGNITION PARTICLE 19 KDA PROTEIN"/>
    <property type="match status" value="1"/>
</dbReference>
<evidence type="ECO:0000256" key="1">
    <source>
        <dbReference type="ARBA" id="ARBA00004496"/>
    </source>
</evidence>
<dbReference type="HOGENOM" id="CLU_065433_0_0_1"/>
<dbReference type="STRING" id="569365.A0A0D2B0G7"/>
<feature type="compositionally biased region" description="Gly residues" evidence="5">
    <location>
        <begin position="300"/>
        <end position="311"/>
    </location>
</feature>
<dbReference type="GO" id="GO:0006617">
    <property type="term" value="P:SRP-dependent cotranslational protein targeting to membrane, signal sequence recognition"/>
    <property type="evidence" value="ECO:0007669"/>
    <property type="project" value="TreeGrafter"/>
</dbReference>
<feature type="region of interest" description="Disordered" evidence="5">
    <location>
        <begin position="1"/>
        <end position="79"/>
    </location>
</feature>
<dbReference type="GO" id="GO:0005786">
    <property type="term" value="C:signal recognition particle, endoplasmic reticulum targeting"/>
    <property type="evidence" value="ECO:0007669"/>
    <property type="project" value="UniProtKB-KW"/>
</dbReference>
<feature type="compositionally biased region" description="Gly residues" evidence="5">
    <location>
        <begin position="262"/>
        <end position="277"/>
    </location>
</feature>
<accession>A0A0D2B0G7</accession>
<dbReference type="Pfam" id="PF01922">
    <property type="entry name" value="SRP19"/>
    <property type="match status" value="1"/>
</dbReference>
<gene>
    <name evidence="6" type="ORF">PV07_02721</name>
</gene>
<evidence type="ECO:0000256" key="4">
    <source>
        <dbReference type="ARBA" id="ARBA00023274"/>
    </source>
</evidence>
<dbReference type="VEuPathDB" id="FungiDB:PV07_02721"/>
<feature type="region of interest" description="Disordered" evidence="5">
    <location>
        <begin position="300"/>
        <end position="322"/>
    </location>
</feature>
<keyword evidence="7" id="KW-1185">Reference proteome</keyword>